<dbReference type="InterPro" id="IPR036188">
    <property type="entry name" value="FAD/NAD-bd_sf"/>
</dbReference>
<feature type="transmembrane region" description="Helical" evidence="1">
    <location>
        <begin position="586"/>
        <end position="604"/>
    </location>
</feature>
<feature type="transmembrane region" description="Helical" evidence="1">
    <location>
        <begin position="1033"/>
        <end position="1051"/>
    </location>
</feature>
<dbReference type="NCBIfam" id="NF005548">
    <property type="entry name" value="PRK07208.1-4"/>
    <property type="match status" value="1"/>
</dbReference>
<organism evidence="2 3">
    <name type="scientific">Niastella soli</name>
    <dbReference type="NCBI Taxonomy" id="2821487"/>
    <lineage>
        <taxon>Bacteria</taxon>
        <taxon>Pseudomonadati</taxon>
        <taxon>Bacteroidota</taxon>
        <taxon>Chitinophagia</taxon>
        <taxon>Chitinophagales</taxon>
        <taxon>Chitinophagaceae</taxon>
        <taxon>Niastella</taxon>
    </lineage>
</organism>
<dbReference type="NCBIfam" id="NF005546">
    <property type="entry name" value="PRK07208.1-2"/>
    <property type="match status" value="1"/>
</dbReference>
<feature type="transmembrane region" description="Helical" evidence="1">
    <location>
        <begin position="735"/>
        <end position="759"/>
    </location>
</feature>
<gene>
    <name evidence="2" type="ORF">J7I42_14065</name>
</gene>
<protein>
    <submittedName>
        <fullName evidence="2">NAD(P)/FAD-dependent oxidoreductase</fullName>
    </submittedName>
</protein>
<keyword evidence="3" id="KW-1185">Reference proteome</keyword>
<feature type="transmembrane region" description="Helical" evidence="1">
    <location>
        <begin position="654"/>
        <end position="674"/>
    </location>
</feature>
<feature type="transmembrane region" description="Helical" evidence="1">
    <location>
        <begin position="681"/>
        <end position="700"/>
    </location>
</feature>
<dbReference type="EMBL" id="JAGHKO010000002">
    <property type="protein sequence ID" value="MBO9201402.1"/>
    <property type="molecule type" value="Genomic_DNA"/>
</dbReference>
<accession>A0ABS3YV46</accession>
<evidence type="ECO:0000313" key="2">
    <source>
        <dbReference type="EMBL" id="MBO9201402.1"/>
    </source>
</evidence>
<evidence type="ECO:0000313" key="3">
    <source>
        <dbReference type="Proteomes" id="UP000677244"/>
    </source>
</evidence>
<dbReference type="PANTHER" id="PTHR21197:SF0">
    <property type="entry name" value="UDP-GALACTOPYRANOSE MUTASE"/>
    <property type="match status" value="1"/>
</dbReference>
<dbReference type="PANTHER" id="PTHR21197">
    <property type="entry name" value="UDP-GALACTOPYRANOSE MUTASE"/>
    <property type="match status" value="1"/>
</dbReference>
<name>A0ABS3YV46_9BACT</name>
<reference evidence="2 3" key="1">
    <citation type="submission" date="2021-03" db="EMBL/GenBank/DDBJ databases">
        <title>Assistant Professor.</title>
        <authorList>
            <person name="Huq M.A."/>
        </authorList>
    </citation>
    <scope>NUCLEOTIDE SEQUENCE [LARGE SCALE GENOMIC DNA]</scope>
    <source>
        <strain evidence="2 3">MAH-29</strain>
    </source>
</reference>
<feature type="transmembrane region" description="Helical" evidence="1">
    <location>
        <begin position="1006"/>
        <end position="1027"/>
    </location>
</feature>
<sequence length="1075" mass="123566">MSKKAIIIGAGPAGLTAAYELLKRTDIKPIILEKSGDIGGISKTINYKGNRMDMGPHRFFSKSDRVMNWWLHMMPLEQSAEENITINYQNKQREINTSEGKAINGKNDKVMLVIQRLTRIYFLRQFFAYPIQLSIATLRTLGLIRTIKIMFSFLWVRLFPRKPEKSLEDFIINKFGRQLYLLFFKDYTEKVWGVPCHEISAEWGAQRIKGVSLSKAIAEAIKSMTKKKNGGIGQKDKETSLIEQFLYPKYGPGSLWEEVARQVEEMGGKIYLNQNVSNIYFEDGRIVGVNTINSETNQTGAWEGDYFFSSMPVQELIAGMDAGAASAKVPQDVKDVAAGLQYRDFINVGILLKQLSKPVGKGEYEKLELKDNWIYIQERDVKVGRLMIYNNWGQGMIKDPNNTWIGMEYFCNKTDDFWALPDTAIQKIALQELEKMELANVNDVLDITVRRMEKTYPAYFGTYDKFEVVKEYVSNFENLFLVGRNGMHKYNNADHSMLTAMVAVDNICEGKTGKENIWAINTEQEYHEVKKENNSDSHKDLTRIDEEFATDDSKPKIKSNEPSTKNLNPVLSFKEFLFNSKINKRFLLLSAIAIVIQFIVFKYLYPFPSFIHGDSFVYLQMAYYNLDIGTYPVGYPRFLRLFSVFTNSDTALVAFQYLLIQCGGLFSLFTMFYFYKPGKGVQWVLWGFMVLNPLPFYLSNLISSDGLFLSLSLIWLALLLWIIHRPTTIIIISHALVLSFAFTVRYNALVYPFIALVAYSLSPISFWKKSAGIGLVALMCGLFIMYSGNKHKALTGVWQFSPFSGWQLANNALYGYRYVESADRRPIPEPYHTLDNAVRAYFDSTRDLNKFPFESIEASTFYMWSSGMPLQDYMFKKFKNDSISDKHKKWASMGPLYAGYGAYLIRTYPLKFAEHFLWPNAHRYFAPPVEFMEQYNMGRDSVDAIAQTWFGYKNGKVSNRQKDDGYVYILDFYPILTGTANVIFLCCLICFALLNGFRKKSPFQKFMVLTVTIWLINAGFTIFASTAALRFQAFPVLLVTIWAALLLDWMIRMMHEEARKGELTLTKTIDIKQLA</sequence>
<dbReference type="Proteomes" id="UP000677244">
    <property type="component" value="Unassembled WGS sequence"/>
</dbReference>
<proteinExistence type="predicted"/>
<feature type="transmembrane region" description="Helical" evidence="1">
    <location>
        <begin position="771"/>
        <end position="788"/>
    </location>
</feature>
<dbReference type="Pfam" id="PF13450">
    <property type="entry name" value="NAD_binding_8"/>
    <property type="match status" value="1"/>
</dbReference>
<dbReference type="Gene3D" id="3.50.50.60">
    <property type="entry name" value="FAD/NAD(P)-binding domain"/>
    <property type="match status" value="1"/>
</dbReference>
<evidence type="ECO:0000256" key="1">
    <source>
        <dbReference type="SAM" id="Phobius"/>
    </source>
</evidence>
<keyword evidence="1" id="KW-0472">Membrane</keyword>
<dbReference type="SUPFAM" id="SSF51971">
    <property type="entry name" value="Nucleotide-binding domain"/>
    <property type="match status" value="1"/>
</dbReference>
<feature type="transmembrane region" description="Helical" evidence="1">
    <location>
        <begin position="972"/>
        <end position="994"/>
    </location>
</feature>
<feature type="transmembrane region" description="Helical" evidence="1">
    <location>
        <begin position="706"/>
        <end position="723"/>
    </location>
</feature>
<feature type="transmembrane region" description="Helical" evidence="1">
    <location>
        <begin position="890"/>
        <end position="908"/>
    </location>
</feature>
<keyword evidence="1" id="KW-1133">Transmembrane helix</keyword>
<keyword evidence="1" id="KW-0812">Transmembrane</keyword>
<comment type="caution">
    <text evidence="2">The sequence shown here is derived from an EMBL/GenBank/DDBJ whole genome shotgun (WGS) entry which is preliminary data.</text>
</comment>
<dbReference type="RefSeq" id="WP_209139451.1">
    <property type="nucleotide sequence ID" value="NZ_JAGHKO010000002.1"/>
</dbReference>